<name>A0ABX0V332_9HYPH</name>
<feature type="domain" description="MaoC-like" evidence="1">
    <location>
        <begin position="165"/>
        <end position="257"/>
    </location>
</feature>
<protein>
    <submittedName>
        <fullName evidence="3">Acyl dehydratase</fullName>
    </submittedName>
</protein>
<dbReference type="InterPro" id="IPR054357">
    <property type="entry name" value="MFE-2_N"/>
</dbReference>
<reference evidence="3 4" key="1">
    <citation type="submission" date="2020-03" db="EMBL/GenBank/DDBJ databases">
        <title>Genomic Encyclopedia of Type Strains, Phase IV (KMG-IV): sequencing the most valuable type-strain genomes for metagenomic binning, comparative biology and taxonomic classification.</title>
        <authorList>
            <person name="Goeker M."/>
        </authorList>
    </citation>
    <scope>NUCLEOTIDE SEQUENCE [LARGE SCALE GENOMIC DNA]</scope>
    <source>
        <strain evidence="3 4">DSM 103870</strain>
    </source>
</reference>
<sequence length="277" mass="29502">MKHPETFHDLIGLDLGTQEIGWTEKDAILYALACGARAHELDLVYERDLRPLPGLVSALGLWAVERCGDLGVYDRKKSLHVSQGIDIHAHEGGAFLPRSARFPARARVAAVWDKGKATIVEIEVTSVFFSATYSIFLPGIGGWGGLNAPAPAKADALPALAPLAEYATSPEQAVLYRLTGDLHPVHVDPEIARGYGFDRPILHGLCTLGIALKLLGPAFGDHPAALQAATARLSSPVLPGDVLTLRAAPREGGVAFDVVVGDRQVLKDGWARYAPGS</sequence>
<evidence type="ECO:0000313" key="3">
    <source>
        <dbReference type="EMBL" id="NIJ58775.1"/>
    </source>
</evidence>
<feature type="domain" description="Peroxisomal multifunctional enzyme type 2-like N-terminal" evidence="2">
    <location>
        <begin position="22"/>
        <end position="127"/>
    </location>
</feature>
<accession>A0ABX0V332</accession>
<dbReference type="RefSeq" id="WP_166953522.1">
    <property type="nucleotide sequence ID" value="NZ_JAASQI010000006.1"/>
</dbReference>
<dbReference type="Pfam" id="PF01575">
    <property type="entry name" value="MaoC_dehydratas"/>
    <property type="match status" value="1"/>
</dbReference>
<dbReference type="EMBL" id="JAASQI010000006">
    <property type="protein sequence ID" value="NIJ58775.1"/>
    <property type="molecule type" value="Genomic_DNA"/>
</dbReference>
<evidence type="ECO:0000259" key="1">
    <source>
        <dbReference type="Pfam" id="PF01575"/>
    </source>
</evidence>
<comment type="caution">
    <text evidence="3">The sequence shown here is derived from an EMBL/GenBank/DDBJ whole genome shotgun (WGS) entry which is preliminary data.</text>
</comment>
<evidence type="ECO:0000313" key="4">
    <source>
        <dbReference type="Proteomes" id="UP001429580"/>
    </source>
</evidence>
<dbReference type="PANTHER" id="PTHR13078">
    <property type="entry name" value="PEROXISOMAL MULTIFUNCTIONAL ENZYME TYPE 2-RELATED"/>
    <property type="match status" value="1"/>
</dbReference>
<keyword evidence="4" id="KW-1185">Reference proteome</keyword>
<dbReference type="SUPFAM" id="SSF54637">
    <property type="entry name" value="Thioesterase/thiol ester dehydrase-isomerase"/>
    <property type="match status" value="2"/>
</dbReference>
<dbReference type="InterPro" id="IPR029069">
    <property type="entry name" value="HotDog_dom_sf"/>
</dbReference>
<dbReference type="Gene3D" id="3.10.129.10">
    <property type="entry name" value="Hotdog Thioesterase"/>
    <property type="match status" value="1"/>
</dbReference>
<dbReference type="PANTHER" id="PTHR13078:SF57">
    <property type="entry name" value="DEHYDRATASE, PUTATIVE (AFU_ORTHOLOGUE AFUA_5G00640)-RELATED"/>
    <property type="match status" value="1"/>
</dbReference>
<dbReference type="InterPro" id="IPR002539">
    <property type="entry name" value="MaoC-like_dom"/>
</dbReference>
<dbReference type="Proteomes" id="UP001429580">
    <property type="component" value="Unassembled WGS sequence"/>
</dbReference>
<organism evidence="3 4">
    <name type="scientific">Pseudochelatococcus lubricantis</name>
    <dbReference type="NCBI Taxonomy" id="1538102"/>
    <lineage>
        <taxon>Bacteria</taxon>
        <taxon>Pseudomonadati</taxon>
        <taxon>Pseudomonadota</taxon>
        <taxon>Alphaproteobacteria</taxon>
        <taxon>Hyphomicrobiales</taxon>
        <taxon>Chelatococcaceae</taxon>
        <taxon>Pseudochelatococcus</taxon>
    </lineage>
</organism>
<dbReference type="Pfam" id="PF22622">
    <property type="entry name" value="MFE-2_hydrat-2_N"/>
    <property type="match status" value="1"/>
</dbReference>
<gene>
    <name evidence="3" type="ORF">FHS82_002630</name>
</gene>
<proteinExistence type="predicted"/>
<evidence type="ECO:0000259" key="2">
    <source>
        <dbReference type="Pfam" id="PF22622"/>
    </source>
</evidence>